<dbReference type="PANTHER" id="PTHR43767">
    <property type="entry name" value="LONG-CHAIN-FATTY-ACID--COA LIGASE"/>
    <property type="match status" value="1"/>
</dbReference>
<organism evidence="3 4">
    <name type="scientific">Escherichia coli</name>
    <dbReference type="NCBI Taxonomy" id="562"/>
    <lineage>
        <taxon>Bacteria</taxon>
        <taxon>Pseudomonadati</taxon>
        <taxon>Pseudomonadota</taxon>
        <taxon>Gammaproteobacteria</taxon>
        <taxon>Enterobacterales</taxon>
        <taxon>Enterobacteriaceae</taxon>
        <taxon>Escherichia</taxon>
    </lineage>
</organism>
<dbReference type="PANTHER" id="PTHR43767:SF1">
    <property type="entry name" value="NONRIBOSOMAL PEPTIDE SYNTHASE PES1 (EUROFUNG)-RELATED"/>
    <property type="match status" value="1"/>
</dbReference>
<reference evidence="3 4" key="1">
    <citation type="submission" date="2018-06" db="EMBL/GenBank/DDBJ databases">
        <authorList>
            <consortium name="Pathogen Informatics"/>
            <person name="Doyle S."/>
        </authorList>
    </citation>
    <scope>NUCLEOTIDE SEQUENCE [LARGE SCALE GENOMIC DNA]</scope>
    <source>
        <strain evidence="3 4">NCTC9075</strain>
    </source>
</reference>
<evidence type="ECO:0000259" key="2">
    <source>
        <dbReference type="Pfam" id="PF00501"/>
    </source>
</evidence>
<evidence type="ECO:0000313" key="4">
    <source>
        <dbReference type="Proteomes" id="UP000254181"/>
    </source>
</evidence>
<proteinExistence type="predicted"/>
<dbReference type="InterPro" id="IPR042099">
    <property type="entry name" value="ANL_N_sf"/>
</dbReference>
<keyword evidence="3" id="KW-0012">Acyltransferase</keyword>
<dbReference type="Pfam" id="PF00501">
    <property type="entry name" value="AMP-binding"/>
    <property type="match status" value="1"/>
</dbReference>
<dbReference type="InterPro" id="IPR050237">
    <property type="entry name" value="ATP-dep_AMP-bd_enzyme"/>
</dbReference>
<keyword evidence="3" id="KW-0808">Transferase</keyword>
<name>A0A377KCC6_ECOLX</name>
<dbReference type="Proteomes" id="UP000254181">
    <property type="component" value="Unassembled WGS sequence"/>
</dbReference>
<dbReference type="Gene3D" id="3.40.50.12780">
    <property type="entry name" value="N-terminal domain of ligase-like"/>
    <property type="match status" value="1"/>
</dbReference>
<accession>A0A377KCC6</accession>
<dbReference type="EC" id="2.3.1.-" evidence="3"/>
<protein>
    <submittedName>
        <fullName evidence="3">Enterobactin synthetase component E [includes: 2,3-dihydroxybenzoate-AMP ligase S-dihydroxybenzoyltransferase]</fullName>
        <ecNumber evidence="3">2.3.1.-</ecNumber>
        <ecNumber evidence="3">6.3.2.-</ecNumber>
    </submittedName>
</protein>
<dbReference type="GO" id="GO:0016877">
    <property type="term" value="F:ligase activity, forming carbon-sulfur bonds"/>
    <property type="evidence" value="ECO:0007669"/>
    <property type="project" value="UniProtKB-ARBA"/>
</dbReference>
<dbReference type="InterPro" id="IPR020845">
    <property type="entry name" value="AMP-binding_CS"/>
</dbReference>
<dbReference type="EC" id="6.3.2.-" evidence="3"/>
<gene>
    <name evidence="3" type="primary">entE_3</name>
    <name evidence="3" type="ORF">NCTC9075_04835</name>
</gene>
<keyword evidence="1 3" id="KW-0436">Ligase</keyword>
<dbReference type="PROSITE" id="PS00455">
    <property type="entry name" value="AMP_BINDING"/>
    <property type="match status" value="1"/>
</dbReference>
<dbReference type="AlphaFoldDB" id="A0A377KCC6"/>
<dbReference type="InterPro" id="IPR000873">
    <property type="entry name" value="AMP-dep_synth/lig_dom"/>
</dbReference>
<sequence>MSIPFTRWPEEFARRYREKGYWQDLPLTDILTRHATSDSIAVIDGERQLSYRELNQAADNLACSLRRQGIKPGETALVQLGNVAELYITFFALLKLGVAPVLALFSHQRSELNAYASQIEPALLIADRQHALFSGDDFLNTFVAEHSSIRVVQLLNDSGEHNLQDAINHPAEDFTATPSPADEVAYFQLSGGTTGTPKLIPAHS</sequence>
<dbReference type="GO" id="GO:0016746">
    <property type="term" value="F:acyltransferase activity"/>
    <property type="evidence" value="ECO:0007669"/>
    <property type="project" value="UniProtKB-KW"/>
</dbReference>
<evidence type="ECO:0000313" key="3">
    <source>
        <dbReference type="EMBL" id="STP21385.1"/>
    </source>
</evidence>
<evidence type="ECO:0000256" key="1">
    <source>
        <dbReference type="ARBA" id="ARBA00022598"/>
    </source>
</evidence>
<dbReference type="EMBL" id="UGEM01000004">
    <property type="protein sequence ID" value="STP21385.1"/>
    <property type="molecule type" value="Genomic_DNA"/>
</dbReference>
<dbReference type="SUPFAM" id="SSF56801">
    <property type="entry name" value="Acetyl-CoA synthetase-like"/>
    <property type="match status" value="1"/>
</dbReference>
<feature type="domain" description="AMP-dependent synthetase/ligase" evidence="2">
    <location>
        <begin position="36"/>
        <end position="200"/>
    </location>
</feature>